<dbReference type="AlphaFoldDB" id="A0A0F9FGT5"/>
<dbReference type="EMBL" id="LAZR01030486">
    <property type="protein sequence ID" value="KKL56460.1"/>
    <property type="molecule type" value="Genomic_DNA"/>
</dbReference>
<gene>
    <name evidence="1" type="ORF">LCGC14_2245200</name>
</gene>
<proteinExistence type="predicted"/>
<protein>
    <submittedName>
        <fullName evidence="1">Uncharacterized protein</fullName>
    </submittedName>
</protein>
<accession>A0A0F9FGT5</accession>
<name>A0A0F9FGT5_9ZZZZ</name>
<comment type="caution">
    <text evidence="1">The sequence shown here is derived from an EMBL/GenBank/DDBJ whole genome shotgun (WGS) entry which is preliminary data.</text>
</comment>
<sequence>MEIKILGDKKGFKRGFKQLLIVHDVENWKAFMEKYNPESEVICIKIYLKMEGKIKMAKNFKLSERESIDLVWREIMMEDKENFTDSFRAKVLMAIQAIREVA</sequence>
<organism evidence="1">
    <name type="scientific">marine sediment metagenome</name>
    <dbReference type="NCBI Taxonomy" id="412755"/>
    <lineage>
        <taxon>unclassified sequences</taxon>
        <taxon>metagenomes</taxon>
        <taxon>ecological metagenomes</taxon>
    </lineage>
</organism>
<reference evidence="1" key="1">
    <citation type="journal article" date="2015" name="Nature">
        <title>Complex archaea that bridge the gap between prokaryotes and eukaryotes.</title>
        <authorList>
            <person name="Spang A."/>
            <person name="Saw J.H."/>
            <person name="Jorgensen S.L."/>
            <person name="Zaremba-Niedzwiedzka K."/>
            <person name="Martijn J."/>
            <person name="Lind A.E."/>
            <person name="van Eijk R."/>
            <person name="Schleper C."/>
            <person name="Guy L."/>
            <person name="Ettema T.J."/>
        </authorList>
    </citation>
    <scope>NUCLEOTIDE SEQUENCE</scope>
</reference>
<evidence type="ECO:0000313" key="1">
    <source>
        <dbReference type="EMBL" id="KKL56460.1"/>
    </source>
</evidence>